<dbReference type="Pfam" id="PF04296">
    <property type="entry name" value="YlxR"/>
    <property type="match status" value="1"/>
</dbReference>
<accession>A0A3B0UCT6</accession>
<dbReference type="InterPro" id="IPR037465">
    <property type="entry name" value="YlxR"/>
</dbReference>
<dbReference type="EMBL" id="UOEQ01000448">
    <property type="protein sequence ID" value="VAW23147.1"/>
    <property type="molecule type" value="Genomic_DNA"/>
</dbReference>
<proteinExistence type="predicted"/>
<reference evidence="2" key="1">
    <citation type="submission" date="2018-06" db="EMBL/GenBank/DDBJ databases">
        <authorList>
            <person name="Zhirakovskaya E."/>
        </authorList>
    </citation>
    <scope>NUCLEOTIDE SEQUENCE</scope>
</reference>
<dbReference type="Gene3D" id="3.30.1230.10">
    <property type="entry name" value="YlxR-like"/>
    <property type="match status" value="1"/>
</dbReference>
<gene>
    <name evidence="2" type="ORF">MNBD_ALPHA11-1212</name>
</gene>
<dbReference type="InterPro" id="IPR029064">
    <property type="entry name" value="Ribosomal_eL30-like_sf"/>
</dbReference>
<sequence>MNKQNGLLNKKRMEIEQGMAKQKIQLRECALQKQAKPVEQLLRFALSPDAEIVPDIDAKAPGRGVWISDNEQAVLDAVKKNAFAKSLKQKVKVPSELAQITRTRLEQRLKGSLGLARKAGQLQTGATRVKSAISSGNVLALITATDAAVDGRRKILAALKATGSGDEVPQFDILTSLQLGLALGQENVIHAALTRGAAAKSALSRVKKLVRYDLNEDLGLKEDLDLNKDLDLKEDLID</sequence>
<evidence type="ECO:0000313" key="2">
    <source>
        <dbReference type="EMBL" id="VAW23147.1"/>
    </source>
</evidence>
<organism evidence="2">
    <name type="scientific">hydrothermal vent metagenome</name>
    <dbReference type="NCBI Taxonomy" id="652676"/>
    <lineage>
        <taxon>unclassified sequences</taxon>
        <taxon>metagenomes</taxon>
        <taxon>ecological metagenomes</taxon>
    </lineage>
</organism>
<dbReference type="NCBIfam" id="NF006622">
    <property type="entry name" value="PRK09190.1"/>
    <property type="match status" value="1"/>
</dbReference>
<feature type="domain" description="YlxR" evidence="1">
    <location>
        <begin position="27"/>
        <end position="99"/>
    </location>
</feature>
<dbReference type="SUPFAM" id="SSF64376">
    <property type="entry name" value="YlxR-like"/>
    <property type="match status" value="1"/>
</dbReference>
<dbReference type="AlphaFoldDB" id="A0A3B0UCT6"/>
<dbReference type="InterPro" id="IPR035931">
    <property type="entry name" value="YlxR-like_sf"/>
</dbReference>
<protein>
    <recommendedName>
        <fullName evidence="1">YlxR domain-containing protein</fullName>
    </recommendedName>
</protein>
<dbReference type="SUPFAM" id="SSF55315">
    <property type="entry name" value="L30e-like"/>
    <property type="match status" value="1"/>
</dbReference>
<name>A0A3B0UCT6_9ZZZZ</name>
<dbReference type="PANTHER" id="PTHR34215:SF1">
    <property type="entry name" value="YLXR DOMAIN-CONTAINING PROTEIN"/>
    <property type="match status" value="1"/>
</dbReference>
<dbReference type="PANTHER" id="PTHR34215">
    <property type="entry name" value="BLL0784 PROTEIN"/>
    <property type="match status" value="1"/>
</dbReference>
<dbReference type="InterPro" id="IPR007393">
    <property type="entry name" value="YlxR_dom"/>
</dbReference>
<evidence type="ECO:0000259" key="1">
    <source>
        <dbReference type="Pfam" id="PF04296"/>
    </source>
</evidence>
<dbReference type="Gene3D" id="3.30.1330.30">
    <property type="match status" value="1"/>
</dbReference>